<proteinExistence type="predicted"/>
<accession>A0ABR0KRH6</accession>
<dbReference type="Proteomes" id="UP001357485">
    <property type="component" value="Unassembled WGS sequence"/>
</dbReference>
<keyword evidence="3" id="KW-1185">Reference proteome</keyword>
<gene>
    <name evidence="2" type="ORF">LTR16_004892</name>
</gene>
<name>A0ABR0KRH6_9PEZI</name>
<sequence length="54" mass="6017">MSTTPTTSAGSTPRNPDVGIATDDRGAELILNRNIDFPKCEKPYFRRDICKSQM</sequence>
<reference evidence="2 3" key="1">
    <citation type="submission" date="2023-08" db="EMBL/GenBank/DDBJ databases">
        <title>Black Yeasts Isolated from many extreme environments.</title>
        <authorList>
            <person name="Coleine C."/>
            <person name="Stajich J.E."/>
            <person name="Selbmann L."/>
        </authorList>
    </citation>
    <scope>NUCLEOTIDE SEQUENCE [LARGE SCALE GENOMIC DNA]</scope>
    <source>
        <strain evidence="2 3">CCFEE 536</strain>
    </source>
</reference>
<feature type="region of interest" description="Disordered" evidence="1">
    <location>
        <begin position="1"/>
        <end position="21"/>
    </location>
</feature>
<evidence type="ECO:0000313" key="2">
    <source>
        <dbReference type="EMBL" id="KAK5118674.1"/>
    </source>
</evidence>
<feature type="compositionally biased region" description="Low complexity" evidence="1">
    <location>
        <begin position="1"/>
        <end position="13"/>
    </location>
</feature>
<feature type="non-terminal residue" evidence="2">
    <location>
        <position position="54"/>
    </location>
</feature>
<protein>
    <submittedName>
        <fullName evidence="2">Uncharacterized protein</fullName>
    </submittedName>
</protein>
<organism evidence="2 3">
    <name type="scientific">Cryomyces antarcticus</name>
    <dbReference type="NCBI Taxonomy" id="329879"/>
    <lineage>
        <taxon>Eukaryota</taxon>
        <taxon>Fungi</taxon>
        <taxon>Dikarya</taxon>
        <taxon>Ascomycota</taxon>
        <taxon>Pezizomycotina</taxon>
        <taxon>Dothideomycetes</taxon>
        <taxon>Dothideomycetes incertae sedis</taxon>
        <taxon>Cryomyces</taxon>
    </lineage>
</organism>
<comment type="caution">
    <text evidence="2">The sequence shown here is derived from an EMBL/GenBank/DDBJ whole genome shotgun (WGS) entry which is preliminary data.</text>
</comment>
<evidence type="ECO:0000313" key="3">
    <source>
        <dbReference type="Proteomes" id="UP001357485"/>
    </source>
</evidence>
<dbReference type="EMBL" id="JAVRRA010025333">
    <property type="protein sequence ID" value="KAK5118674.1"/>
    <property type="molecule type" value="Genomic_DNA"/>
</dbReference>
<evidence type="ECO:0000256" key="1">
    <source>
        <dbReference type="SAM" id="MobiDB-lite"/>
    </source>
</evidence>